<dbReference type="EMBL" id="FOGB01000012">
    <property type="protein sequence ID" value="SEQ96064.1"/>
    <property type="molecule type" value="Genomic_DNA"/>
</dbReference>
<keyword evidence="2" id="KW-0573">Peptidoglycan synthesis</keyword>
<proteinExistence type="inferred from homology"/>
<dbReference type="AlphaFoldDB" id="A0A1H9KA96"/>
<comment type="caution">
    <text evidence="2">Lacks conserved residue(s) required for the propagation of feature annotation.</text>
</comment>
<dbReference type="GO" id="GO:0071555">
    <property type="term" value="P:cell wall organization"/>
    <property type="evidence" value="ECO:0007669"/>
    <property type="project" value="UniProtKB-KW"/>
</dbReference>
<name>A0A1H9KA96_9GAMM</name>
<sequence>MSEKLQLSLPVGKSVPRHIAIIMDGNNRWAKKHGKGSLAGHRAGVESVRSVVQGCAELGVEVLTLFAFSSENWQRPPLEVKGLMELFALALDREVKKLHKHNIRLRVIGDKSRFSSSLQKKIDKAELLTAANTGLIVNVAANYGGRWDIVQAAKRFAQGCIDGQFTPEQLDAELLGSMVCLSDLPPPDLCIRTAGEQRISNFLIWQMAYSEYFFSDLLWPDFDKNALGAAIQSYATRERRFGKTSEQIEADNA</sequence>
<comment type="similarity">
    <text evidence="2">Belongs to the UPP synthase family.</text>
</comment>
<comment type="function">
    <text evidence="2">Catalyzes the sequential condensation of isopentenyl diphosphate (IPP) with (2E,6E)-farnesyl diphosphate (E,E-FPP) to yield (2Z,6Z,10Z,14Z,18Z,22Z,26Z,30Z,34E,38E)-undecaprenyl diphosphate (di-trans,octa-cis-UPP). UPP is the precursor of glycosyl carrier lipid in the biosynthesis of bacterial cell wall polysaccharide components such as peptidoglycan and lipopolysaccharide.</text>
</comment>
<gene>
    <name evidence="2" type="primary">uppS</name>
    <name evidence="3" type="ORF">SAMN03080615_03410</name>
</gene>
<feature type="binding site" evidence="2">
    <location>
        <position position="41"/>
    </location>
    <ligand>
        <name>substrate</name>
    </ligand>
</feature>
<dbReference type="OrthoDB" id="4191603at2"/>
<dbReference type="PANTHER" id="PTHR10291">
    <property type="entry name" value="DEHYDRODOLICHYL DIPHOSPHATE SYNTHASE FAMILY MEMBER"/>
    <property type="match status" value="1"/>
</dbReference>
<evidence type="ECO:0000256" key="2">
    <source>
        <dbReference type="HAMAP-Rule" id="MF_01139"/>
    </source>
</evidence>
<dbReference type="EC" id="2.5.1.31" evidence="2"/>
<dbReference type="HAMAP" id="MF_01139">
    <property type="entry name" value="ISPT"/>
    <property type="match status" value="1"/>
</dbReference>
<comment type="cofactor">
    <cofactor evidence="2">
        <name>Mg(2+)</name>
        <dbReference type="ChEBI" id="CHEBI:18420"/>
    </cofactor>
    <text evidence="2">Binds 2 magnesium ions per subunit.</text>
</comment>
<dbReference type="InterPro" id="IPR036424">
    <property type="entry name" value="UPP_synth-like_sf"/>
</dbReference>
<feature type="binding site" evidence="2">
    <location>
        <position position="24"/>
    </location>
    <ligand>
        <name>Mg(2+)</name>
        <dbReference type="ChEBI" id="CHEBI:18420"/>
    </ligand>
</feature>
<keyword evidence="1 2" id="KW-0808">Transferase</keyword>
<dbReference type="RefSeq" id="WP_091360613.1">
    <property type="nucleotide sequence ID" value="NZ_AP025284.1"/>
</dbReference>
<comment type="catalytic activity">
    <reaction evidence="2">
        <text>8 isopentenyl diphosphate + (2E,6E)-farnesyl diphosphate = di-trans,octa-cis-undecaprenyl diphosphate + 8 diphosphate</text>
        <dbReference type="Rhea" id="RHEA:27551"/>
        <dbReference type="ChEBI" id="CHEBI:33019"/>
        <dbReference type="ChEBI" id="CHEBI:58405"/>
        <dbReference type="ChEBI" id="CHEBI:128769"/>
        <dbReference type="ChEBI" id="CHEBI:175763"/>
        <dbReference type="EC" id="2.5.1.31"/>
    </reaction>
</comment>
<dbReference type="GO" id="GO:0005829">
    <property type="term" value="C:cytosol"/>
    <property type="evidence" value="ECO:0007669"/>
    <property type="project" value="TreeGrafter"/>
</dbReference>
<dbReference type="Gene3D" id="3.40.1180.10">
    <property type="entry name" value="Decaprenyl diphosphate synthase-like"/>
    <property type="match status" value="1"/>
</dbReference>
<dbReference type="InterPro" id="IPR001441">
    <property type="entry name" value="UPP_synth-like"/>
</dbReference>
<dbReference type="Proteomes" id="UP000198749">
    <property type="component" value="Unassembled WGS sequence"/>
</dbReference>
<keyword evidence="2" id="KW-0133">Cell shape</keyword>
<protein>
    <recommendedName>
        <fullName evidence="2">Ditrans,polycis-undecaprenyl-diphosphate synthase ((2E,6E)-farnesyl-diphosphate specific)</fullName>
        <ecNumber evidence="2">2.5.1.31</ecNumber>
    </recommendedName>
    <alternativeName>
        <fullName evidence="2">Ditrans,polycis-undecaprenylcistransferase</fullName>
    </alternativeName>
    <alternativeName>
        <fullName evidence="2">Undecaprenyl diphosphate synthase</fullName>
        <shortName evidence="2">UDS</shortName>
    </alternativeName>
    <alternativeName>
        <fullName evidence="2">Undecaprenyl pyrophosphate synthase</fullName>
        <shortName evidence="2">UPP synthase</shortName>
    </alternativeName>
</protein>
<dbReference type="InterPro" id="IPR018520">
    <property type="entry name" value="UPP_synth-like_CS"/>
</dbReference>
<dbReference type="PANTHER" id="PTHR10291:SF0">
    <property type="entry name" value="DEHYDRODOLICHYL DIPHOSPHATE SYNTHASE 2"/>
    <property type="match status" value="1"/>
</dbReference>
<dbReference type="GO" id="GO:0009252">
    <property type="term" value="P:peptidoglycan biosynthetic process"/>
    <property type="evidence" value="ECO:0007669"/>
    <property type="project" value="UniProtKB-UniRule"/>
</dbReference>
<feature type="binding site" evidence="2">
    <location>
        <position position="73"/>
    </location>
    <ligand>
        <name>substrate</name>
    </ligand>
</feature>
<reference evidence="4" key="1">
    <citation type="submission" date="2016-10" db="EMBL/GenBank/DDBJ databases">
        <authorList>
            <person name="Varghese N."/>
            <person name="Submissions S."/>
        </authorList>
    </citation>
    <scope>NUCLEOTIDE SEQUENCE [LARGE SCALE GENOMIC DNA]</scope>
    <source>
        <strain evidence="4">DSM 18887</strain>
    </source>
</reference>
<feature type="binding site" evidence="2">
    <location>
        <begin position="25"/>
        <end position="28"/>
    </location>
    <ligand>
        <name>substrate</name>
    </ligand>
</feature>
<dbReference type="GO" id="GO:0016094">
    <property type="term" value="P:polyprenol biosynthetic process"/>
    <property type="evidence" value="ECO:0007669"/>
    <property type="project" value="TreeGrafter"/>
</dbReference>
<keyword evidence="4" id="KW-1185">Reference proteome</keyword>
<feature type="active site" description="Proton acceptor" evidence="2">
    <location>
        <position position="72"/>
    </location>
</feature>
<dbReference type="Pfam" id="PF01255">
    <property type="entry name" value="Prenyltransf"/>
    <property type="match status" value="1"/>
</dbReference>
<dbReference type="CDD" id="cd00475">
    <property type="entry name" value="Cis_IPPS"/>
    <property type="match status" value="1"/>
</dbReference>
<feature type="binding site" evidence="2">
    <location>
        <begin position="69"/>
        <end position="71"/>
    </location>
    <ligand>
        <name>substrate</name>
    </ligand>
</feature>
<dbReference type="NCBIfam" id="TIGR00055">
    <property type="entry name" value="uppS"/>
    <property type="match status" value="1"/>
</dbReference>
<keyword evidence="2" id="KW-0479">Metal-binding</keyword>
<evidence type="ECO:0000313" key="3">
    <source>
        <dbReference type="EMBL" id="SEQ96064.1"/>
    </source>
</evidence>
<dbReference type="GO" id="GO:0008360">
    <property type="term" value="P:regulation of cell shape"/>
    <property type="evidence" value="ECO:0007669"/>
    <property type="project" value="UniProtKB-KW"/>
</dbReference>
<dbReference type="GO" id="GO:0000287">
    <property type="term" value="F:magnesium ion binding"/>
    <property type="evidence" value="ECO:0007669"/>
    <property type="project" value="UniProtKB-UniRule"/>
</dbReference>
<feature type="binding site" evidence="2">
    <location>
        <position position="75"/>
    </location>
    <ligand>
        <name>substrate</name>
    </ligand>
</feature>
<keyword evidence="2" id="KW-0961">Cell wall biogenesis/degradation</keyword>
<evidence type="ECO:0000256" key="1">
    <source>
        <dbReference type="ARBA" id="ARBA00022679"/>
    </source>
</evidence>
<dbReference type="FunFam" id="3.40.1180.10:FF:000001">
    <property type="entry name" value="(2E,6E)-farnesyl-diphosphate-specific ditrans,polycis-undecaprenyl-diphosphate synthase"/>
    <property type="match status" value="1"/>
</dbReference>
<evidence type="ECO:0000313" key="4">
    <source>
        <dbReference type="Proteomes" id="UP000198749"/>
    </source>
</evidence>
<feature type="binding site" evidence="2">
    <location>
        <position position="211"/>
    </location>
    <ligand>
        <name>Mg(2+)</name>
        <dbReference type="ChEBI" id="CHEBI:18420"/>
    </ligand>
</feature>
<comment type="subunit">
    <text evidence="2">Homodimer.</text>
</comment>
<feature type="active site" evidence="2">
    <location>
        <position position="24"/>
    </location>
</feature>
<feature type="binding site" evidence="2">
    <location>
        <position position="192"/>
    </location>
    <ligand>
        <name>substrate</name>
    </ligand>
</feature>
<dbReference type="GO" id="GO:0008834">
    <property type="term" value="F:ditrans,polycis-undecaprenyl-diphosphate synthase [(2E,6E)-farnesyl-diphosphate specific] activity"/>
    <property type="evidence" value="ECO:0007669"/>
    <property type="project" value="UniProtKB-UniRule"/>
</dbReference>
<dbReference type="STRING" id="355243.SAMN03080615_03410"/>
<feature type="binding site" evidence="2">
    <location>
        <begin position="198"/>
        <end position="200"/>
    </location>
    <ligand>
        <name>substrate</name>
    </ligand>
</feature>
<dbReference type="SUPFAM" id="SSF64005">
    <property type="entry name" value="Undecaprenyl diphosphate synthase"/>
    <property type="match status" value="1"/>
</dbReference>
<dbReference type="PROSITE" id="PS01066">
    <property type="entry name" value="UPP_SYNTHASE"/>
    <property type="match status" value="1"/>
</dbReference>
<organism evidence="3 4">
    <name type="scientific">Amphritea atlantica</name>
    <dbReference type="NCBI Taxonomy" id="355243"/>
    <lineage>
        <taxon>Bacteria</taxon>
        <taxon>Pseudomonadati</taxon>
        <taxon>Pseudomonadota</taxon>
        <taxon>Gammaproteobacteria</taxon>
        <taxon>Oceanospirillales</taxon>
        <taxon>Oceanospirillaceae</taxon>
        <taxon>Amphritea</taxon>
    </lineage>
</organism>
<keyword evidence="2" id="KW-0460">Magnesium</keyword>
<feature type="binding site" evidence="2">
    <location>
        <position position="29"/>
    </location>
    <ligand>
        <name>substrate</name>
    </ligand>
</feature>
<accession>A0A1H9KA96</accession>